<evidence type="ECO:0000313" key="3">
    <source>
        <dbReference type="Proteomes" id="UP000078476"/>
    </source>
</evidence>
<proteinExistence type="predicted"/>
<evidence type="ECO:0000313" key="2">
    <source>
        <dbReference type="EMBL" id="OAI16322.1"/>
    </source>
</evidence>
<dbReference type="AlphaFoldDB" id="A0A177NEQ7"/>
<dbReference type="Pfam" id="PF01871">
    <property type="entry name" value="AMMECR1"/>
    <property type="match status" value="1"/>
</dbReference>
<dbReference type="OrthoDB" id="9782820at2"/>
<dbReference type="RefSeq" id="WP_066981426.1">
    <property type="nucleotide sequence ID" value="NZ_LUUI01000096.1"/>
</dbReference>
<comment type="caution">
    <text evidence="2">The sequence shown here is derived from an EMBL/GenBank/DDBJ whole genome shotgun (WGS) entry which is preliminary data.</text>
</comment>
<dbReference type="PANTHER" id="PTHR13016:SF0">
    <property type="entry name" value="AMME SYNDROME CANDIDATE GENE 1 PROTEIN"/>
    <property type="match status" value="1"/>
</dbReference>
<dbReference type="InterPro" id="IPR023473">
    <property type="entry name" value="AMMECR1"/>
</dbReference>
<sequence>MSLNNAQKAELLDLARASIKHGLETGQPLAIDLQHYPAELIVKRASFVTLEHQGQLRGCIGMLEASRPLIQDIAENAFAAAFRDPRFPPLTEAEFADVDLHISILSPAEAIVFTSEQDLIEQLKPGIDGLILQEGYRRGTFLPSVWEQLPDALQFLRHLKQKAGLPSNYWSDTLKVSRYRTDMFP</sequence>
<keyword evidence="3" id="KW-1185">Reference proteome</keyword>
<dbReference type="Proteomes" id="UP000078476">
    <property type="component" value="Unassembled WGS sequence"/>
</dbReference>
<organism evidence="2 3">
    <name type="scientific">Methylomonas lenta</name>
    <dbReference type="NCBI Taxonomy" id="980561"/>
    <lineage>
        <taxon>Bacteria</taxon>
        <taxon>Pseudomonadati</taxon>
        <taxon>Pseudomonadota</taxon>
        <taxon>Gammaproteobacteria</taxon>
        <taxon>Methylococcales</taxon>
        <taxon>Methylococcaceae</taxon>
        <taxon>Methylomonas</taxon>
    </lineage>
</organism>
<dbReference type="InterPro" id="IPR036071">
    <property type="entry name" value="AMMECR1_dom_sf"/>
</dbReference>
<dbReference type="Gene3D" id="3.30.1490.150">
    <property type="entry name" value="Hypothetical protein ph0010, domain 2"/>
    <property type="match status" value="1"/>
</dbReference>
<accession>A0A177NEQ7</accession>
<dbReference type="NCBIfam" id="TIGR04335">
    <property type="entry name" value="AmmeMemoSam_A"/>
    <property type="match status" value="1"/>
</dbReference>
<feature type="domain" description="AMMECR1" evidence="1">
    <location>
        <begin position="6"/>
        <end position="185"/>
    </location>
</feature>
<dbReference type="PANTHER" id="PTHR13016">
    <property type="entry name" value="AMMECR1 HOMOLOG"/>
    <property type="match status" value="1"/>
</dbReference>
<dbReference type="STRING" id="980561.A1359_08225"/>
<dbReference type="InterPro" id="IPR002733">
    <property type="entry name" value="AMMECR1_domain"/>
</dbReference>
<dbReference type="InterPro" id="IPR027485">
    <property type="entry name" value="AMMECR1_N"/>
</dbReference>
<dbReference type="InterPro" id="IPR027623">
    <property type="entry name" value="AmmeMemoSam_A"/>
</dbReference>
<dbReference type="EMBL" id="LUUI01000096">
    <property type="protein sequence ID" value="OAI16322.1"/>
    <property type="molecule type" value="Genomic_DNA"/>
</dbReference>
<dbReference type="PROSITE" id="PS51112">
    <property type="entry name" value="AMMECR1"/>
    <property type="match status" value="1"/>
</dbReference>
<name>A0A177NEQ7_9GAMM</name>
<dbReference type="NCBIfam" id="TIGR00296">
    <property type="entry name" value="TIGR00296 family protein"/>
    <property type="match status" value="1"/>
</dbReference>
<protein>
    <recommendedName>
        <fullName evidence="1">AMMECR1 domain-containing protein</fullName>
    </recommendedName>
</protein>
<dbReference type="Gene3D" id="3.30.700.20">
    <property type="entry name" value="Hypothetical protein ph0010, domain 1"/>
    <property type="match status" value="1"/>
</dbReference>
<evidence type="ECO:0000259" key="1">
    <source>
        <dbReference type="PROSITE" id="PS51112"/>
    </source>
</evidence>
<reference evidence="2 3" key="1">
    <citation type="submission" date="2016-03" db="EMBL/GenBank/DDBJ databases">
        <authorList>
            <person name="Ploux O."/>
        </authorList>
    </citation>
    <scope>NUCLEOTIDE SEQUENCE [LARGE SCALE GENOMIC DNA]</scope>
    <source>
        <strain evidence="2 3">R-45370</strain>
    </source>
</reference>
<gene>
    <name evidence="2" type="ORF">A1359_08225</name>
</gene>
<dbReference type="SUPFAM" id="SSF143447">
    <property type="entry name" value="AMMECR1-like"/>
    <property type="match status" value="1"/>
</dbReference>